<dbReference type="OrthoDB" id="4119964at2"/>
<proteinExistence type="predicted"/>
<organism evidence="1 2">
    <name type="scientific">Dokdonella immobilis</name>
    <dbReference type="NCBI Taxonomy" id="578942"/>
    <lineage>
        <taxon>Bacteria</taxon>
        <taxon>Pseudomonadati</taxon>
        <taxon>Pseudomonadota</taxon>
        <taxon>Gammaproteobacteria</taxon>
        <taxon>Lysobacterales</taxon>
        <taxon>Rhodanobacteraceae</taxon>
        <taxon>Dokdonella</taxon>
    </lineage>
</organism>
<dbReference type="EMBL" id="FOVF01000003">
    <property type="protein sequence ID" value="SFN07548.1"/>
    <property type="molecule type" value="Genomic_DNA"/>
</dbReference>
<dbReference type="RefSeq" id="WP_092405144.1">
    <property type="nucleotide sequence ID" value="NZ_FOVF01000003.1"/>
</dbReference>
<sequence>MIDSDTLIYRFRQFHAADSTKAREPEEIIAESKMWCSSPEAFNDPFDCNPNFVMPDKSIDDQLRQAERMIEGNGWARNHPQAIRLLDIARNGGLNSPEVKVLLPHGMRESIRRSSVCCFTSSWDDPCMWAHYADSHKGYCLAFRLKSEWPAPIVDVDYAGDRPAIDLSVDTPKGSEARLKFAKEMLATKSDHWEPEGEWRVVRWETPAGFMDFPPEALQHVYLGMRSGADERARILKAAAERKPAIPVYLVDVHRQAFSFEVEQIG</sequence>
<protein>
    <recommendedName>
        <fullName evidence="3">DUF2971 domain-containing protein</fullName>
    </recommendedName>
</protein>
<evidence type="ECO:0008006" key="3">
    <source>
        <dbReference type="Google" id="ProtNLM"/>
    </source>
</evidence>
<reference evidence="1 2" key="1">
    <citation type="submission" date="2016-10" db="EMBL/GenBank/DDBJ databases">
        <authorList>
            <person name="de Groot N.N."/>
        </authorList>
    </citation>
    <scope>NUCLEOTIDE SEQUENCE [LARGE SCALE GENOMIC DNA]</scope>
    <source>
        <strain evidence="1 2">CGMCC 1.7659</strain>
    </source>
</reference>
<keyword evidence="2" id="KW-1185">Reference proteome</keyword>
<dbReference type="Pfam" id="PF11185">
    <property type="entry name" value="DUF2971"/>
    <property type="match status" value="1"/>
</dbReference>
<accession>A0A1I4W1W1</accession>
<gene>
    <name evidence="1" type="ORF">SAMN05216289_103284</name>
</gene>
<evidence type="ECO:0000313" key="2">
    <source>
        <dbReference type="Proteomes" id="UP000198575"/>
    </source>
</evidence>
<dbReference type="InterPro" id="IPR021352">
    <property type="entry name" value="DUF2971"/>
</dbReference>
<evidence type="ECO:0000313" key="1">
    <source>
        <dbReference type="EMBL" id="SFN07548.1"/>
    </source>
</evidence>
<dbReference type="Proteomes" id="UP000198575">
    <property type="component" value="Unassembled WGS sequence"/>
</dbReference>
<name>A0A1I4W1W1_9GAMM</name>
<dbReference type="STRING" id="578942.SAMN05216289_103284"/>
<dbReference type="AlphaFoldDB" id="A0A1I4W1W1"/>